<keyword evidence="2 7" id="KW-0963">Cytoplasm</keyword>
<dbReference type="PANTHER" id="PTHR11265">
    <property type="entry name" value="S-ADENOSYL-METHYLTRANSFERASE MRAW"/>
    <property type="match status" value="1"/>
</dbReference>
<feature type="binding site" evidence="7">
    <location>
        <begin position="33"/>
        <end position="35"/>
    </location>
    <ligand>
        <name>S-adenosyl-L-methionine</name>
        <dbReference type="ChEBI" id="CHEBI:59789"/>
    </ligand>
</feature>
<protein>
    <recommendedName>
        <fullName evidence="7">Ribosomal RNA small subunit methyltransferase H</fullName>
        <ecNumber evidence="7">2.1.1.199</ecNumber>
    </recommendedName>
    <alternativeName>
        <fullName evidence="7">16S rRNA m(4)C1402 methyltransferase</fullName>
    </alternativeName>
    <alternativeName>
        <fullName evidence="7">rRNA (cytosine-N(4)-)-methyltransferase RsmH</fullName>
    </alternativeName>
</protein>
<dbReference type="Gene3D" id="3.40.50.150">
    <property type="entry name" value="Vaccinia Virus protein VP39"/>
    <property type="match status" value="1"/>
</dbReference>
<evidence type="ECO:0000313" key="8">
    <source>
        <dbReference type="EMBL" id="SYV93011.1"/>
    </source>
</evidence>
<name>A0A3B0PTN9_MYCSY</name>
<dbReference type="SUPFAM" id="SSF53335">
    <property type="entry name" value="S-adenosyl-L-methionine-dependent methyltransferases"/>
    <property type="match status" value="1"/>
</dbReference>
<sequence>MKNNHIPVLLNEVLDNLTLKENGVYIDLTLGMGGHSKEILKRIPKGKLIAFDKDDFAIKNASKTLSEVANNFEIIKSDFKDFKEELSNLGIYKVDGILADLGISSPQIDNAERGFSYLKNSTLDMRMDQSQKLSAYDVVNLYPVEKLEYILKTYGEVKNYKYIASKIIEARPINTTLELANLIKSVTPQKLLKLKNPAKNVFQAIRIEVNNELDSIHQMLSSIEDLLKVNASLLIISFHSLEDKIVKNYFQELTKPKLPSKMPIQEDKFFATRRIYPSKQELNLNSRSKSAKLRILTKIKD</sequence>
<dbReference type="Gene3D" id="1.10.150.170">
    <property type="entry name" value="Putative methyltransferase TM0872, insert domain"/>
    <property type="match status" value="1"/>
</dbReference>
<keyword evidence="6 7" id="KW-0949">S-adenosyl-L-methionine</keyword>
<proteinExistence type="inferred from homology"/>
<dbReference type="EC" id="2.1.1.199" evidence="7"/>
<dbReference type="PANTHER" id="PTHR11265:SF0">
    <property type="entry name" value="12S RRNA N4-METHYLCYTIDINE METHYLTRANSFERASE"/>
    <property type="match status" value="1"/>
</dbReference>
<dbReference type="NCBIfam" id="TIGR00006">
    <property type="entry name" value="16S rRNA (cytosine(1402)-N(4))-methyltransferase RsmH"/>
    <property type="match status" value="1"/>
</dbReference>
<dbReference type="Proteomes" id="UP000259328">
    <property type="component" value="Chromosome"/>
</dbReference>
<evidence type="ECO:0000256" key="5">
    <source>
        <dbReference type="ARBA" id="ARBA00022679"/>
    </source>
</evidence>
<evidence type="ECO:0000256" key="3">
    <source>
        <dbReference type="ARBA" id="ARBA00022552"/>
    </source>
</evidence>
<dbReference type="Pfam" id="PF01795">
    <property type="entry name" value="Methyltransf_5"/>
    <property type="match status" value="1"/>
</dbReference>
<gene>
    <name evidence="8" type="primary">mraW</name>
    <name evidence="7" type="synonym">rsmH</name>
    <name evidence="8" type="ORF">NCTC10124_00739</name>
</gene>
<comment type="catalytic activity">
    <reaction evidence="7">
        <text>cytidine(1402) in 16S rRNA + S-adenosyl-L-methionine = N(4)-methylcytidine(1402) in 16S rRNA + S-adenosyl-L-homocysteine + H(+)</text>
        <dbReference type="Rhea" id="RHEA:42928"/>
        <dbReference type="Rhea" id="RHEA-COMP:10286"/>
        <dbReference type="Rhea" id="RHEA-COMP:10287"/>
        <dbReference type="ChEBI" id="CHEBI:15378"/>
        <dbReference type="ChEBI" id="CHEBI:57856"/>
        <dbReference type="ChEBI" id="CHEBI:59789"/>
        <dbReference type="ChEBI" id="CHEBI:74506"/>
        <dbReference type="ChEBI" id="CHEBI:82748"/>
        <dbReference type="EC" id="2.1.1.199"/>
    </reaction>
</comment>
<dbReference type="GO" id="GO:0070475">
    <property type="term" value="P:rRNA base methylation"/>
    <property type="evidence" value="ECO:0007669"/>
    <property type="project" value="UniProtKB-UniRule"/>
</dbReference>
<dbReference type="PIRSF" id="PIRSF004486">
    <property type="entry name" value="MraW"/>
    <property type="match status" value="1"/>
</dbReference>
<accession>A0A3B0PTN9</accession>
<keyword evidence="4 7" id="KW-0489">Methyltransferase</keyword>
<feature type="binding site" evidence="7">
    <location>
        <position position="100"/>
    </location>
    <ligand>
        <name>S-adenosyl-L-methionine</name>
        <dbReference type="ChEBI" id="CHEBI:59789"/>
    </ligand>
</feature>
<feature type="binding site" evidence="7">
    <location>
        <position position="52"/>
    </location>
    <ligand>
        <name>S-adenosyl-L-methionine</name>
        <dbReference type="ChEBI" id="CHEBI:59789"/>
    </ligand>
</feature>
<evidence type="ECO:0000256" key="1">
    <source>
        <dbReference type="ARBA" id="ARBA00010396"/>
    </source>
</evidence>
<dbReference type="EMBL" id="LS991953">
    <property type="protein sequence ID" value="SYV93011.1"/>
    <property type="molecule type" value="Genomic_DNA"/>
</dbReference>
<dbReference type="GeneID" id="93530123"/>
<dbReference type="SUPFAM" id="SSF81799">
    <property type="entry name" value="Putative methyltransferase TM0872, insert domain"/>
    <property type="match status" value="1"/>
</dbReference>
<evidence type="ECO:0000256" key="6">
    <source>
        <dbReference type="ARBA" id="ARBA00022691"/>
    </source>
</evidence>
<comment type="similarity">
    <text evidence="1 7">Belongs to the methyltransferase superfamily. RsmH family.</text>
</comment>
<feature type="binding site" evidence="7">
    <location>
        <position position="79"/>
    </location>
    <ligand>
        <name>S-adenosyl-L-methionine</name>
        <dbReference type="ChEBI" id="CHEBI:59789"/>
    </ligand>
</feature>
<dbReference type="InterPro" id="IPR002903">
    <property type="entry name" value="RsmH"/>
</dbReference>
<feature type="binding site" evidence="7">
    <location>
        <position position="107"/>
    </location>
    <ligand>
        <name>S-adenosyl-L-methionine</name>
        <dbReference type="ChEBI" id="CHEBI:59789"/>
    </ligand>
</feature>
<dbReference type="HAMAP" id="MF_01007">
    <property type="entry name" value="16SrRNA_methyltr_H"/>
    <property type="match status" value="1"/>
</dbReference>
<dbReference type="RefSeq" id="WP_020003192.1">
    <property type="nucleotide sequence ID" value="NZ_LS991953.1"/>
</dbReference>
<keyword evidence="5 7" id="KW-0808">Transferase</keyword>
<dbReference type="GO" id="GO:0071424">
    <property type="term" value="F:rRNA (cytosine-N4-)-methyltransferase activity"/>
    <property type="evidence" value="ECO:0007669"/>
    <property type="project" value="UniProtKB-UniRule"/>
</dbReference>
<organism evidence="8 9">
    <name type="scientific">Mycoplasmopsis synoviae</name>
    <name type="common">Mycoplasma synoviae</name>
    <dbReference type="NCBI Taxonomy" id="2109"/>
    <lineage>
        <taxon>Bacteria</taxon>
        <taxon>Bacillati</taxon>
        <taxon>Mycoplasmatota</taxon>
        <taxon>Mycoplasmoidales</taxon>
        <taxon>Metamycoplasmataceae</taxon>
        <taxon>Mycoplasmopsis</taxon>
    </lineage>
</organism>
<dbReference type="InterPro" id="IPR023397">
    <property type="entry name" value="SAM-dep_MeTrfase_MraW_recog"/>
</dbReference>
<reference evidence="9" key="1">
    <citation type="submission" date="2018-06" db="EMBL/GenBank/DDBJ databases">
        <authorList>
            <consortium name="Pathogen Informatics"/>
        </authorList>
    </citation>
    <scope>NUCLEOTIDE SEQUENCE [LARGE SCALE GENOMIC DNA]</scope>
    <source>
        <strain evidence="9">NCTC10124</strain>
    </source>
</reference>
<dbReference type="InterPro" id="IPR029063">
    <property type="entry name" value="SAM-dependent_MTases_sf"/>
</dbReference>
<evidence type="ECO:0000256" key="2">
    <source>
        <dbReference type="ARBA" id="ARBA00022490"/>
    </source>
</evidence>
<comment type="function">
    <text evidence="7">Specifically methylates the N4 position of cytidine in position 1402 (C1402) of 16S rRNA.</text>
</comment>
<dbReference type="AlphaFoldDB" id="A0A3B0PTN9"/>
<evidence type="ECO:0000256" key="4">
    <source>
        <dbReference type="ARBA" id="ARBA00022603"/>
    </source>
</evidence>
<evidence type="ECO:0000313" key="9">
    <source>
        <dbReference type="Proteomes" id="UP000259328"/>
    </source>
</evidence>
<comment type="subcellular location">
    <subcellularLocation>
        <location evidence="7">Cytoplasm</location>
    </subcellularLocation>
</comment>
<keyword evidence="3 7" id="KW-0698">rRNA processing</keyword>
<evidence type="ECO:0000256" key="7">
    <source>
        <dbReference type="HAMAP-Rule" id="MF_01007"/>
    </source>
</evidence>
<dbReference type="GO" id="GO:0005737">
    <property type="term" value="C:cytoplasm"/>
    <property type="evidence" value="ECO:0007669"/>
    <property type="project" value="UniProtKB-SubCell"/>
</dbReference>